<evidence type="ECO:0000313" key="3">
    <source>
        <dbReference type="Proteomes" id="UP001497744"/>
    </source>
</evidence>
<dbReference type="Proteomes" id="UP001497744">
    <property type="component" value="Unassembled WGS sequence"/>
</dbReference>
<dbReference type="RefSeq" id="XP_067716622.1">
    <property type="nucleotide sequence ID" value="XM_067860521.1"/>
</dbReference>
<gene>
    <name evidence="2" type="ORF">BcabD6B2_39880</name>
</gene>
<comment type="caution">
    <text evidence="2">The sequence shown here is derived from an EMBL/GenBank/DDBJ whole genome shotgun (WGS) entry which is preliminary data.</text>
</comment>
<evidence type="ECO:0000313" key="2">
    <source>
        <dbReference type="EMBL" id="GIX64553.1"/>
    </source>
</evidence>
<feature type="compositionally biased region" description="Basic and acidic residues" evidence="1">
    <location>
        <begin position="51"/>
        <end position="82"/>
    </location>
</feature>
<dbReference type="GeneID" id="94196034"/>
<dbReference type="EMBL" id="BPLF01000003">
    <property type="protein sequence ID" value="GIX64553.1"/>
    <property type="molecule type" value="Genomic_DNA"/>
</dbReference>
<sequence length="92" mass="10472">MEQHSDFNPYINNGGWVRGQARQWTLQDRRLRGLEQLRGGRSRHAAVGGLRDPHAERLQTEETDADVRDRHVRDAGRHERTARSAGGEGYLG</sequence>
<organism evidence="2 3">
    <name type="scientific">Babesia caballi</name>
    <dbReference type="NCBI Taxonomy" id="5871"/>
    <lineage>
        <taxon>Eukaryota</taxon>
        <taxon>Sar</taxon>
        <taxon>Alveolata</taxon>
        <taxon>Apicomplexa</taxon>
        <taxon>Aconoidasida</taxon>
        <taxon>Piroplasmida</taxon>
        <taxon>Babesiidae</taxon>
        <taxon>Babesia</taxon>
    </lineage>
</organism>
<accession>A0AAV4LX56</accession>
<proteinExistence type="predicted"/>
<name>A0AAV4LX56_BABCB</name>
<keyword evidence="3" id="KW-1185">Reference proteome</keyword>
<dbReference type="AlphaFoldDB" id="A0AAV4LX56"/>
<protein>
    <submittedName>
        <fullName evidence="2">Peptidase C45</fullName>
    </submittedName>
</protein>
<reference evidence="2 3" key="1">
    <citation type="submission" date="2021-06" db="EMBL/GenBank/DDBJ databases">
        <title>Genome sequence of Babesia caballi.</title>
        <authorList>
            <person name="Yamagishi J."/>
            <person name="Kidaka T."/>
            <person name="Ochi A."/>
        </authorList>
    </citation>
    <scope>NUCLEOTIDE SEQUENCE [LARGE SCALE GENOMIC DNA]</scope>
    <source>
        <strain evidence="2">USDA-D6B2</strain>
    </source>
</reference>
<evidence type="ECO:0000256" key="1">
    <source>
        <dbReference type="SAM" id="MobiDB-lite"/>
    </source>
</evidence>
<feature type="region of interest" description="Disordered" evidence="1">
    <location>
        <begin position="42"/>
        <end position="92"/>
    </location>
</feature>